<dbReference type="AlphaFoldDB" id="A0AAJ6CJK6"/>
<dbReference type="InterPro" id="IPR036779">
    <property type="entry name" value="LysM_dom_sf"/>
</dbReference>
<dbReference type="Proteomes" id="UP001219567">
    <property type="component" value="Chromosome 6"/>
</dbReference>
<protein>
    <recommendedName>
        <fullName evidence="4">LysM domain-containing protein</fullName>
    </recommendedName>
</protein>
<feature type="region of interest" description="Disordered" evidence="1">
    <location>
        <begin position="1"/>
        <end position="25"/>
    </location>
</feature>
<reference evidence="2 3" key="1">
    <citation type="submission" date="2023-03" db="EMBL/GenBank/DDBJ databases">
        <title>Mating type loci evolution in Malassezia.</title>
        <authorList>
            <person name="Coelho M.A."/>
        </authorList>
    </citation>
    <scope>NUCLEOTIDE SEQUENCE [LARGE SCALE GENOMIC DNA]</scope>
    <source>
        <strain evidence="2 3">CBS 9725</strain>
    </source>
</reference>
<dbReference type="Gene3D" id="3.10.350.10">
    <property type="entry name" value="LysM domain"/>
    <property type="match status" value="1"/>
</dbReference>
<sequence length="471" mass="52606">MEAHAEKARTRRRVPSHSELSGVQRNLDTRQFTDTVIDLDENMPGPSRKSWDVLTSPSNRKDSVMQRNEMHTISSQSQSAQFKGRKVTTLDRLEDWLGLRTSSSSNPSSRIPTPNHHSVQEASLHTRASDSISNDFYAPTSSNQASSSHTVDVLVHEVTPQDTIEGIALRYGADARIVRRSNRLWPGDAAQMREQIYIPVISCTWQPSDARIQLVTKRADGSMEPLNQGDPSACPVARQQVDREILGYFGAKPTTPPDAFGESGMDDLLQLQQDRRNHTQSDNTSFALQKRPEHRATRSHPVLSRQTPSDPAQHEDWRPNVWKFGVSSSRPKHSMESIPYAGKPPGRSSSQTLFDADDHETDSASDNRQAELFKDPQKKSTDVLDDLLRGPVTNPGAAANWVRPIHWGESLPAVRGVASETNTSFASLLPNFGNARHRLETFLDTAVQEFRSVSQSHGTHRPNHRQESLPM</sequence>
<accession>A0AAJ6CJK6</accession>
<proteinExistence type="predicted"/>
<evidence type="ECO:0000256" key="1">
    <source>
        <dbReference type="SAM" id="MobiDB-lite"/>
    </source>
</evidence>
<feature type="compositionally biased region" description="Low complexity" evidence="1">
    <location>
        <begin position="100"/>
        <end position="115"/>
    </location>
</feature>
<organism evidence="2 3">
    <name type="scientific">Malassezia yamatoensis</name>
    <dbReference type="NCBI Taxonomy" id="253288"/>
    <lineage>
        <taxon>Eukaryota</taxon>
        <taxon>Fungi</taxon>
        <taxon>Dikarya</taxon>
        <taxon>Basidiomycota</taxon>
        <taxon>Ustilaginomycotina</taxon>
        <taxon>Malasseziomycetes</taxon>
        <taxon>Malasseziales</taxon>
        <taxon>Malasseziaceae</taxon>
        <taxon>Malassezia</taxon>
    </lineage>
</organism>
<keyword evidence="3" id="KW-1185">Reference proteome</keyword>
<dbReference type="PANTHER" id="PTHR20932">
    <property type="entry name" value="LYSM AND PUTATIVE PEPTIDOGLYCAN-BINDING DOMAIN-CONTAINING PROTEIN"/>
    <property type="match status" value="1"/>
</dbReference>
<feature type="region of interest" description="Disordered" evidence="1">
    <location>
        <begin position="99"/>
        <end position="124"/>
    </location>
</feature>
<gene>
    <name evidence="2" type="ORF">MYAM1_003614</name>
</gene>
<dbReference type="InterPro" id="IPR045030">
    <property type="entry name" value="LYSM1-4"/>
</dbReference>
<feature type="region of interest" description="Disordered" evidence="1">
    <location>
        <begin position="40"/>
        <end position="64"/>
    </location>
</feature>
<dbReference type="EMBL" id="CP119948">
    <property type="protein sequence ID" value="WFD00859.1"/>
    <property type="molecule type" value="Genomic_DNA"/>
</dbReference>
<evidence type="ECO:0008006" key="4">
    <source>
        <dbReference type="Google" id="ProtNLM"/>
    </source>
</evidence>
<name>A0AAJ6CJK6_9BASI</name>
<feature type="compositionally biased region" description="Basic and acidic residues" evidence="1">
    <location>
        <begin position="368"/>
        <end position="378"/>
    </location>
</feature>
<evidence type="ECO:0000313" key="2">
    <source>
        <dbReference type="EMBL" id="WFD00859.1"/>
    </source>
</evidence>
<feature type="region of interest" description="Disordered" evidence="1">
    <location>
        <begin position="276"/>
        <end position="378"/>
    </location>
</feature>
<dbReference type="PANTHER" id="PTHR20932:SF8">
    <property type="entry name" value="LD22649P"/>
    <property type="match status" value="1"/>
</dbReference>
<feature type="region of interest" description="Disordered" evidence="1">
    <location>
        <begin position="452"/>
        <end position="471"/>
    </location>
</feature>
<evidence type="ECO:0000313" key="3">
    <source>
        <dbReference type="Proteomes" id="UP001219567"/>
    </source>
</evidence>